<dbReference type="EMBL" id="OVEO01000017">
    <property type="protein sequence ID" value="SPR01461.1"/>
    <property type="molecule type" value="Genomic_DNA"/>
</dbReference>
<gene>
    <name evidence="1" type="ORF">PBRA_008682</name>
    <name evidence="2" type="ORF">PLBR_LOCUS8676</name>
</gene>
<dbReference type="EMBL" id="CDSF01000117">
    <property type="protein sequence ID" value="CEP01740.1"/>
    <property type="molecule type" value="Genomic_DNA"/>
</dbReference>
<name>A0A0G4J2G9_PLABS</name>
<evidence type="ECO:0000313" key="1">
    <source>
        <dbReference type="EMBL" id="CEP01740.1"/>
    </source>
</evidence>
<protein>
    <submittedName>
        <fullName evidence="1">Uncharacterized protein</fullName>
    </submittedName>
</protein>
<evidence type="ECO:0000313" key="4">
    <source>
        <dbReference type="Proteomes" id="UP000290189"/>
    </source>
</evidence>
<geneLocation type="mitochondrion" evidence="2"/>
<dbReference type="Proteomes" id="UP000039324">
    <property type="component" value="Unassembled WGS sequence"/>
</dbReference>
<organism evidence="1 3">
    <name type="scientific">Plasmodiophora brassicae</name>
    <name type="common">Clubroot disease agent</name>
    <dbReference type="NCBI Taxonomy" id="37360"/>
    <lineage>
        <taxon>Eukaryota</taxon>
        <taxon>Sar</taxon>
        <taxon>Rhizaria</taxon>
        <taxon>Endomyxa</taxon>
        <taxon>Phytomyxea</taxon>
        <taxon>Plasmodiophorida</taxon>
        <taxon>Plasmodiophoridae</taxon>
        <taxon>Plasmodiophora</taxon>
    </lineage>
</organism>
<sequence>MAWRARLGRAVRPGVRSVTVTAPIERPPTRWQKRAALIERTNRIMQEVRARVERVGCHVDDLDDKWFLIPCVYGDETFRILEEYLPDLPAQAEVICQNTPNLLMKWQKRLPPVEQTDRAVFEANWIATHYRNGLGDASLPGPGGERAHVPVRNKHVADIWLPMLARIQNPDSGLYPALSAIPSGMYVCNVMTLWRHSIMTTMAIFKP</sequence>
<keyword evidence="3" id="KW-1185">Reference proteome</keyword>
<accession>A0A0G4J2G9</accession>
<reference evidence="2 4" key="2">
    <citation type="submission" date="2018-03" db="EMBL/GenBank/DDBJ databases">
        <authorList>
            <person name="Fogelqvist J."/>
        </authorList>
    </citation>
    <scope>NUCLEOTIDE SEQUENCE [LARGE SCALE GENOMIC DNA]</scope>
</reference>
<proteinExistence type="predicted"/>
<reference evidence="1 3" key="1">
    <citation type="submission" date="2015-02" db="EMBL/GenBank/DDBJ databases">
        <authorList>
            <person name="Chooi Y.-H."/>
        </authorList>
    </citation>
    <scope>NUCLEOTIDE SEQUENCE [LARGE SCALE GENOMIC DNA]</scope>
    <source>
        <strain evidence="1">E3</strain>
    </source>
</reference>
<evidence type="ECO:0000313" key="2">
    <source>
        <dbReference type="EMBL" id="SPR01461.1"/>
    </source>
</evidence>
<dbReference type="AlphaFoldDB" id="A0A0G4J2G9"/>
<evidence type="ECO:0000313" key="3">
    <source>
        <dbReference type="Proteomes" id="UP000039324"/>
    </source>
</evidence>
<dbReference type="Proteomes" id="UP000290189">
    <property type="component" value="Unassembled WGS sequence"/>
</dbReference>
<keyword evidence="2" id="KW-0496">Mitochondrion</keyword>